<protein>
    <submittedName>
        <fullName evidence="2">SMI1/KNR4 family protein</fullName>
    </submittedName>
</protein>
<dbReference type="Gene3D" id="3.40.1580.10">
    <property type="entry name" value="SMI1/KNR4-like"/>
    <property type="match status" value="1"/>
</dbReference>
<dbReference type="SMART" id="SM00860">
    <property type="entry name" value="SMI1_KNR4"/>
    <property type="match status" value="1"/>
</dbReference>
<dbReference type="Gene3D" id="3.80.10.10">
    <property type="entry name" value="Ribonuclease Inhibitor"/>
    <property type="match status" value="1"/>
</dbReference>
<dbReference type="EMBL" id="JBHUKU010000025">
    <property type="protein sequence ID" value="MFD2464367.1"/>
    <property type="molecule type" value="Genomic_DNA"/>
</dbReference>
<dbReference type="SUPFAM" id="SSF160631">
    <property type="entry name" value="SMI1/KNR4-like"/>
    <property type="match status" value="1"/>
</dbReference>
<evidence type="ECO:0000313" key="3">
    <source>
        <dbReference type="Proteomes" id="UP001597419"/>
    </source>
</evidence>
<dbReference type="InterPro" id="IPR051873">
    <property type="entry name" value="KNR4/SMI1_regulator"/>
</dbReference>
<gene>
    <name evidence="2" type="ORF">ACFSYJ_37530</name>
</gene>
<dbReference type="Pfam" id="PF09346">
    <property type="entry name" value="SMI1_KNR4"/>
    <property type="match status" value="1"/>
</dbReference>
<evidence type="ECO:0000313" key="2">
    <source>
        <dbReference type="EMBL" id="MFD2464367.1"/>
    </source>
</evidence>
<dbReference type="InterPro" id="IPR037883">
    <property type="entry name" value="Knr4/Smi1-like_sf"/>
</dbReference>
<evidence type="ECO:0000259" key="1">
    <source>
        <dbReference type="SMART" id="SM00860"/>
    </source>
</evidence>
<comment type="caution">
    <text evidence="2">The sequence shown here is derived from an EMBL/GenBank/DDBJ whole genome shotgun (WGS) entry which is preliminary data.</text>
</comment>
<reference evidence="3" key="1">
    <citation type="journal article" date="2019" name="Int. J. Syst. Evol. Microbiol.">
        <title>The Global Catalogue of Microorganisms (GCM) 10K type strain sequencing project: providing services to taxonomists for standard genome sequencing and annotation.</title>
        <authorList>
            <consortium name="The Broad Institute Genomics Platform"/>
            <consortium name="The Broad Institute Genome Sequencing Center for Infectious Disease"/>
            <person name="Wu L."/>
            <person name="Ma J."/>
        </authorList>
    </citation>
    <scope>NUCLEOTIDE SEQUENCE [LARGE SCALE GENOMIC DNA]</scope>
    <source>
        <strain evidence="3">CGMCC 4.7643</strain>
    </source>
</reference>
<organism evidence="2 3">
    <name type="scientific">Amycolatopsis samaneae</name>
    <dbReference type="NCBI Taxonomy" id="664691"/>
    <lineage>
        <taxon>Bacteria</taxon>
        <taxon>Bacillati</taxon>
        <taxon>Actinomycetota</taxon>
        <taxon>Actinomycetes</taxon>
        <taxon>Pseudonocardiales</taxon>
        <taxon>Pseudonocardiaceae</taxon>
        <taxon>Amycolatopsis</taxon>
    </lineage>
</organism>
<dbReference type="Proteomes" id="UP001597419">
    <property type="component" value="Unassembled WGS sequence"/>
</dbReference>
<dbReference type="RefSeq" id="WP_345405136.1">
    <property type="nucleotide sequence ID" value="NZ_BAABHG010000017.1"/>
</dbReference>
<dbReference type="InterPro" id="IPR018958">
    <property type="entry name" value="Knr4/Smi1-like_dom"/>
</dbReference>
<dbReference type="PANTHER" id="PTHR47432:SF1">
    <property type="entry name" value="CELL WALL ASSEMBLY REGULATOR SMI1"/>
    <property type="match status" value="1"/>
</dbReference>
<dbReference type="InterPro" id="IPR032675">
    <property type="entry name" value="LRR_dom_sf"/>
</dbReference>
<dbReference type="PANTHER" id="PTHR47432">
    <property type="entry name" value="CELL WALL ASSEMBLY REGULATOR SMI1"/>
    <property type="match status" value="1"/>
</dbReference>
<sequence>MEPGDIAREMALLLRSSTGSPGWTNAVLRIWVGHDGYRTHASSDTEPYLYADVSALVAHLPWAFHELRLSGSGTYTYLATPGVGGMPPTWILFDRDHRYPRQPRPGMPLPARSRPTGAPTDPAVLARVTALADEFAKLYAGIKGRAPEWAPGCTEAQLAEAEERIGARLPEDLRALYRVTDWDGESGLLGSYAHDPLRMLVERYHDGDPGFHNWQEGLSEDGVVFETPPAGRVKRLSRNDWWITFGSDHAGDMLAVDLDPAEHGTSGQVLEYGRNVEGPLRYVASSVTAMLEEVLHALRAGEYHDEGPPYRLIAKAAFAPGGVRAHYEALNGTTDVSGVPDPGLVQELFLNDAGDVDLTALEPLSSLRRLRVNRADSVVADLSALPVLEAAELESSTVDLRPLAEHPALWSLSLTGVKHPIDLSLLTKLPRLARLQLAGLDVPELERVGELTSLRVLTVDDGQLRRLVDSGAALPPLAALEIIGTVSLAELVDLRARLRPDAPPAEVVEASGTLS</sequence>
<feature type="domain" description="Knr4/Smi1-like" evidence="1">
    <location>
        <begin position="152"/>
        <end position="293"/>
    </location>
</feature>
<keyword evidence="3" id="KW-1185">Reference proteome</keyword>
<proteinExistence type="predicted"/>
<name>A0ABW5GTZ5_9PSEU</name>
<dbReference type="SUPFAM" id="SSF52058">
    <property type="entry name" value="L domain-like"/>
    <property type="match status" value="1"/>
</dbReference>
<accession>A0ABW5GTZ5</accession>